<keyword evidence="9 15" id="KW-0862">Zinc</keyword>
<feature type="binding site" evidence="15">
    <location>
        <position position="116"/>
    </location>
    <ligand>
        <name>Zn(2+)</name>
        <dbReference type="ChEBI" id="CHEBI:29105"/>
    </ligand>
</feature>
<accession>A0A4Q0SW37</accession>
<evidence type="ECO:0000256" key="16">
    <source>
        <dbReference type="PIRSR" id="PIRSR000808-4"/>
    </source>
</evidence>
<dbReference type="UniPathway" id="UPA00214"/>
<keyword evidence="16" id="KW-0408">Iron</keyword>
<evidence type="ECO:0000256" key="14">
    <source>
        <dbReference type="PIRSR" id="PIRSR000808-2"/>
    </source>
</evidence>
<dbReference type="EC" id="2.7.7.12" evidence="4 12"/>
<evidence type="ECO:0000256" key="17">
    <source>
        <dbReference type="RuleBase" id="RU000506"/>
    </source>
</evidence>
<dbReference type="Proteomes" id="UP000289437">
    <property type="component" value="Unassembled WGS sequence"/>
</dbReference>
<dbReference type="Pfam" id="PF01087">
    <property type="entry name" value="GalP_UDP_transf"/>
    <property type="match status" value="1"/>
</dbReference>
<dbReference type="OrthoDB" id="9769064at2"/>
<feature type="binding site" evidence="15">
    <location>
        <position position="54"/>
    </location>
    <ligand>
        <name>Zn(2+)</name>
        <dbReference type="ChEBI" id="CHEBI:29105"/>
    </ligand>
</feature>
<comment type="caution">
    <text evidence="20">The sequence shown here is derived from an EMBL/GenBank/DDBJ whole genome shotgun (WGS) entry which is preliminary data.</text>
</comment>
<dbReference type="FunFam" id="3.30.428.10:FF:000001">
    <property type="entry name" value="Galactose-1-phosphate uridylyltransferase"/>
    <property type="match status" value="1"/>
</dbReference>
<name>A0A4Q0SW37_9BACT</name>
<evidence type="ECO:0000256" key="8">
    <source>
        <dbReference type="ARBA" id="ARBA00022723"/>
    </source>
</evidence>
<feature type="binding site" evidence="16">
    <location>
        <position position="299"/>
    </location>
    <ligand>
        <name>Fe cation</name>
        <dbReference type="ChEBI" id="CHEBI:24875"/>
    </ligand>
</feature>
<keyword evidence="11 17" id="KW-0119">Carbohydrate metabolism</keyword>
<feature type="binding site" evidence="15">
    <location>
        <position position="51"/>
    </location>
    <ligand>
        <name>Zn(2+)</name>
        <dbReference type="ChEBI" id="CHEBI:29105"/>
    </ligand>
</feature>
<dbReference type="SUPFAM" id="SSF54197">
    <property type="entry name" value="HIT-like"/>
    <property type="match status" value="2"/>
</dbReference>
<dbReference type="InterPro" id="IPR005850">
    <property type="entry name" value="GalP_Utransf_C"/>
</dbReference>
<feature type="binding site" description="in other chain" evidence="14">
    <location>
        <position position="156"/>
    </location>
    <ligand>
        <name>UDP-alpha-D-glucose</name>
        <dbReference type="ChEBI" id="CHEBI:58885"/>
        <note>ligand shared between dimeric partners</note>
    </ligand>
</feature>
<evidence type="ECO:0000256" key="1">
    <source>
        <dbReference type="ARBA" id="ARBA00001107"/>
    </source>
</evidence>
<evidence type="ECO:0000259" key="18">
    <source>
        <dbReference type="Pfam" id="PF01087"/>
    </source>
</evidence>
<dbReference type="InterPro" id="IPR001937">
    <property type="entry name" value="GalP_UDPtransf1"/>
</dbReference>
<dbReference type="PANTHER" id="PTHR11943">
    <property type="entry name" value="GALACTOSE-1-PHOSPHATE URIDYLYLTRANSFERASE"/>
    <property type="match status" value="1"/>
</dbReference>
<evidence type="ECO:0000313" key="20">
    <source>
        <dbReference type="EMBL" id="RXH55325.1"/>
    </source>
</evidence>
<feature type="binding site" evidence="15">
    <location>
        <position position="167"/>
    </location>
    <ligand>
        <name>Zn(2+)</name>
        <dbReference type="ChEBI" id="CHEBI:29105"/>
    </ligand>
</feature>
<proteinExistence type="inferred from homology"/>
<keyword evidence="21" id="KW-1185">Reference proteome</keyword>
<evidence type="ECO:0000256" key="5">
    <source>
        <dbReference type="ARBA" id="ARBA00016340"/>
    </source>
</evidence>
<evidence type="ECO:0000256" key="13">
    <source>
        <dbReference type="PIRSR" id="PIRSR000808-1"/>
    </source>
</evidence>
<organism evidence="20 21">
    <name type="scientific">Granulicella sibirica</name>
    <dbReference type="NCBI Taxonomy" id="2479048"/>
    <lineage>
        <taxon>Bacteria</taxon>
        <taxon>Pseudomonadati</taxon>
        <taxon>Acidobacteriota</taxon>
        <taxon>Terriglobia</taxon>
        <taxon>Terriglobales</taxon>
        <taxon>Acidobacteriaceae</taxon>
        <taxon>Granulicella</taxon>
    </lineage>
</organism>
<keyword evidence="8 15" id="KW-0479">Metal-binding</keyword>
<keyword evidence="6 17" id="KW-0808">Transferase</keyword>
<feature type="binding site" evidence="14">
    <location>
        <begin position="319"/>
        <end position="320"/>
    </location>
    <ligand>
        <name>UDP-alpha-D-glucose</name>
        <dbReference type="ChEBI" id="CHEBI:58885"/>
        <note>ligand shared between dimeric partners</note>
    </ligand>
</feature>
<feature type="binding site" description="in other chain" evidence="14">
    <location>
        <position position="171"/>
    </location>
    <ligand>
        <name>UDP-alpha-D-glucose</name>
        <dbReference type="ChEBI" id="CHEBI:58885"/>
        <note>ligand shared between dimeric partners</note>
    </ligand>
</feature>
<dbReference type="Gene3D" id="3.30.428.10">
    <property type="entry name" value="HIT-like"/>
    <property type="match status" value="2"/>
</dbReference>
<evidence type="ECO:0000256" key="15">
    <source>
        <dbReference type="PIRSR" id="PIRSR000808-3"/>
    </source>
</evidence>
<feature type="binding site" description="in other chain" evidence="14">
    <location>
        <position position="326"/>
    </location>
    <ligand>
        <name>UDP-alpha-D-glucose</name>
        <dbReference type="ChEBI" id="CHEBI:58885"/>
        <note>ligand shared between dimeric partners</note>
    </ligand>
</feature>
<dbReference type="GO" id="GO:0008108">
    <property type="term" value="F:UDP-glucose:hexose-1-phosphate uridylyltransferase activity"/>
    <property type="evidence" value="ECO:0007669"/>
    <property type="project" value="UniProtKB-UniRule"/>
</dbReference>
<feature type="binding site" evidence="14">
    <location>
        <begin position="27"/>
        <end position="30"/>
    </location>
    <ligand>
        <name>UDP-alpha-D-glucose</name>
        <dbReference type="ChEBI" id="CHEBI:58885"/>
        <note>ligand shared between dimeric partners</note>
    </ligand>
</feature>
<comment type="cofactor">
    <cofactor evidence="16">
        <name>Fe cation</name>
        <dbReference type="ChEBI" id="CHEBI:24875"/>
    </cofactor>
    <text evidence="16">Binds 1 Fe cation per subunit.</text>
</comment>
<gene>
    <name evidence="20" type="ORF">GRAN_4429</name>
</gene>
<feature type="binding site" description="in other chain" evidence="14">
    <location>
        <begin position="76"/>
        <end position="77"/>
    </location>
    <ligand>
        <name>UDP-alpha-D-glucose</name>
        <dbReference type="ChEBI" id="CHEBI:58885"/>
        <note>ligand shared between dimeric partners</note>
    </ligand>
</feature>
<dbReference type="InterPro" id="IPR019779">
    <property type="entry name" value="GalP_UDPtransf1_His-AS"/>
</dbReference>
<evidence type="ECO:0000259" key="19">
    <source>
        <dbReference type="Pfam" id="PF02744"/>
    </source>
</evidence>
<dbReference type="EMBL" id="RDSM01000003">
    <property type="protein sequence ID" value="RXH55325.1"/>
    <property type="molecule type" value="Genomic_DNA"/>
</dbReference>
<dbReference type="AlphaFoldDB" id="A0A4Q0SW37"/>
<dbReference type="NCBIfam" id="NF008724">
    <property type="entry name" value="PRK11720.1"/>
    <property type="match status" value="1"/>
</dbReference>
<comment type="cofactor">
    <cofactor evidence="15">
        <name>Zn(2+)</name>
        <dbReference type="ChEBI" id="CHEBI:29105"/>
    </cofactor>
    <text evidence="15">Binds 1 zinc ion per subunit.</text>
</comment>
<dbReference type="CDD" id="cd00608">
    <property type="entry name" value="GalT"/>
    <property type="match status" value="1"/>
</dbReference>
<dbReference type="GO" id="GO:0005737">
    <property type="term" value="C:cytoplasm"/>
    <property type="evidence" value="ECO:0007669"/>
    <property type="project" value="TreeGrafter"/>
</dbReference>
<keyword evidence="10 17" id="KW-0299">Galactose metabolism</keyword>
<dbReference type="InterPro" id="IPR005849">
    <property type="entry name" value="GalP_Utransf_N"/>
</dbReference>
<evidence type="ECO:0000256" key="6">
    <source>
        <dbReference type="ARBA" id="ARBA00022679"/>
    </source>
</evidence>
<comment type="catalytic activity">
    <reaction evidence="1 17">
        <text>alpha-D-galactose 1-phosphate + UDP-alpha-D-glucose = alpha-D-glucose 1-phosphate + UDP-alpha-D-galactose</text>
        <dbReference type="Rhea" id="RHEA:13989"/>
        <dbReference type="ChEBI" id="CHEBI:58336"/>
        <dbReference type="ChEBI" id="CHEBI:58601"/>
        <dbReference type="ChEBI" id="CHEBI:58885"/>
        <dbReference type="ChEBI" id="CHEBI:66914"/>
        <dbReference type="EC" id="2.7.7.12"/>
    </reaction>
</comment>
<evidence type="ECO:0000256" key="12">
    <source>
        <dbReference type="NCBIfam" id="TIGR00209"/>
    </source>
</evidence>
<reference evidence="21" key="2">
    <citation type="submission" date="2019-02" db="EMBL/GenBank/DDBJ databases">
        <title>Granulicella sibirica sp. nov., a psychrotolerant acidobacterium isolated from an organic soil layer in forested tundra, West Siberia.</title>
        <authorList>
            <person name="Oshkin I.Y."/>
            <person name="Kulichevskaya I.S."/>
            <person name="Rijpstra W.I.C."/>
            <person name="Sinninghe Damste J.S."/>
            <person name="Rakitin A.L."/>
            <person name="Ravin N.V."/>
            <person name="Dedysh S.N."/>
        </authorList>
    </citation>
    <scope>NUCLEOTIDE SEQUENCE [LARGE SCALE GENOMIC DNA]</scope>
    <source>
        <strain evidence="21">AF10</strain>
    </source>
</reference>
<evidence type="ECO:0000256" key="10">
    <source>
        <dbReference type="ARBA" id="ARBA00023144"/>
    </source>
</evidence>
<evidence type="ECO:0000256" key="3">
    <source>
        <dbReference type="ARBA" id="ARBA00010951"/>
    </source>
</evidence>
<dbReference type="RefSeq" id="WP_128914964.1">
    <property type="nucleotide sequence ID" value="NZ_RDSM01000003.1"/>
</dbReference>
<feature type="binding site" description="in other chain" evidence="14">
    <location>
        <position position="60"/>
    </location>
    <ligand>
        <name>UDP-alpha-D-glucose</name>
        <dbReference type="ChEBI" id="CHEBI:58885"/>
        <note>ligand shared between dimeric partners</note>
    </ligand>
</feature>
<evidence type="ECO:0000256" key="2">
    <source>
        <dbReference type="ARBA" id="ARBA00004947"/>
    </source>
</evidence>
<dbReference type="Pfam" id="PF02744">
    <property type="entry name" value="GalP_UDP_tr_C"/>
    <property type="match status" value="1"/>
</dbReference>
<evidence type="ECO:0000256" key="4">
    <source>
        <dbReference type="ARBA" id="ARBA00012384"/>
    </source>
</evidence>
<dbReference type="GO" id="GO:0008270">
    <property type="term" value="F:zinc ion binding"/>
    <property type="evidence" value="ECO:0007669"/>
    <property type="project" value="InterPro"/>
</dbReference>
<comment type="pathway">
    <text evidence="2 17">Carbohydrate metabolism; galactose metabolism.</text>
</comment>
<dbReference type="PIRSF" id="PIRSF000808">
    <property type="entry name" value="GalT"/>
    <property type="match status" value="1"/>
</dbReference>
<dbReference type="NCBIfam" id="TIGR00209">
    <property type="entry name" value="galT_1"/>
    <property type="match status" value="1"/>
</dbReference>
<feature type="binding site" description="in other chain" evidence="14">
    <location>
        <begin position="162"/>
        <end position="164"/>
    </location>
    <ligand>
        <name>UDP-alpha-D-glucose</name>
        <dbReference type="ChEBI" id="CHEBI:58885"/>
        <note>ligand shared between dimeric partners</note>
    </ligand>
</feature>
<keyword evidence="7 17" id="KW-0548">Nucleotidyltransferase</keyword>
<dbReference type="InterPro" id="IPR036265">
    <property type="entry name" value="HIT-like_sf"/>
</dbReference>
<protein>
    <recommendedName>
        <fullName evidence="5 12">Galactose-1-phosphate uridylyltransferase</fullName>
        <ecNumber evidence="4 12">2.7.7.12</ecNumber>
    </recommendedName>
</protein>
<comment type="similarity">
    <text evidence="3 17">Belongs to the galactose-1-phosphate uridylyltransferase type 1 family.</text>
</comment>
<feature type="binding site" evidence="16">
    <location>
        <position position="301"/>
    </location>
    <ligand>
        <name>Fe cation</name>
        <dbReference type="ChEBI" id="CHEBI:24875"/>
    </ligand>
</feature>
<dbReference type="GO" id="GO:0033499">
    <property type="term" value="P:galactose catabolic process via UDP-galactose, Leloir pathway"/>
    <property type="evidence" value="ECO:0007669"/>
    <property type="project" value="TreeGrafter"/>
</dbReference>
<feature type="active site" description="Tele-UMP-histidine intermediate" evidence="13">
    <location>
        <position position="169"/>
    </location>
</feature>
<dbReference type="FunFam" id="3.30.428.10:FF:000002">
    <property type="entry name" value="Galactose-1-phosphate uridylyltransferase"/>
    <property type="match status" value="1"/>
</dbReference>
<feature type="domain" description="Galactose-1-phosphate uridyl transferase C-terminal" evidence="19">
    <location>
        <begin position="186"/>
        <end position="340"/>
    </location>
</feature>
<dbReference type="PANTHER" id="PTHR11943:SF1">
    <property type="entry name" value="GALACTOSE-1-PHOSPHATE URIDYLYLTRANSFERASE"/>
    <property type="match status" value="1"/>
</dbReference>
<feature type="domain" description="Galactose-1-phosphate uridyl transferase N-terminal" evidence="18">
    <location>
        <begin position="8"/>
        <end position="179"/>
    </location>
</feature>
<feature type="binding site" evidence="16">
    <location>
        <position position="185"/>
    </location>
    <ligand>
        <name>Fe cation</name>
        <dbReference type="ChEBI" id="CHEBI:24875"/>
    </ligand>
</feature>
<evidence type="ECO:0000256" key="7">
    <source>
        <dbReference type="ARBA" id="ARBA00022695"/>
    </source>
</evidence>
<feature type="binding site" evidence="14">
    <location>
        <begin position="314"/>
        <end position="315"/>
    </location>
    <ligand>
        <name>UDP-alpha-D-glucose</name>
        <dbReference type="ChEBI" id="CHEBI:58885"/>
        <note>ligand shared between dimeric partners</note>
    </ligand>
</feature>
<feature type="binding site" evidence="16">
    <location>
        <position position="284"/>
    </location>
    <ligand>
        <name>Fe cation</name>
        <dbReference type="ChEBI" id="CHEBI:24875"/>
    </ligand>
</feature>
<evidence type="ECO:0000256" key="11">
    <source>
        <dbReference type="ARBA" id="ARBA00023277"/>
    </source>
</evidence>
<evidence type="ECO:0000256" key="9">
    <source>
        <dbReference type="ARBA" id="ARBA00022833"/>
    </source>
</evidence>
<dbReference type="PROSITE" id="PS00117">
    <property type="entry name" value="GAL_P_UDP_TRANSF_I"/>
    <property type="match status" value="1"/>
</dbReference>
<reference evidence="20 21" key="1">
    <citation type="submission" date="2018-11" db="EMBL/GenBank/DDBJ databases">
        <authorList>
            <person name="Mardanov A.V."/>
            <person name="Ravin N.V."/>
            <person name="Dedysh S.N."/>
        </authorList>
    </citation>
    <scope>NUCLEOTIDE SEQUENCE [LARGE SCALE GENOMIC DNA]</scope>
    <source>
        <strain evidence="20 21">AF10</strain>
    </source>
</reference>
<sequence length="347" mass="38951">MNPIFATTPHRRYNPLKREWVLVSPQRTQRPWQGQTETTAAPATLQYDPACYLCPGNPRAGGEHTPVYTSTYVFTNDYAALKPDVPSTLHDEDGKGLLVMQGESGICRVICFSPRHDLTLAKMELADIRAVVDVWNEQTLELGAREDISYVQVFENRGAMMGASNPHPHGQIWATRSIPNEIVAELGAQKAYLAEHGVSLLDAYRDMELAVDERIIAKNASFVALVPFWAVWPFETMILPMRHAASLEELTPAERDDLAEMLKIVTATYDQVFDTSFPYSMGLHPKPTDGEEHPEWLFHMHFYPPLLRSATIRKFMVGYELLGSPQRDITPESAANALRDARSKAGI</sequence>
<evidence type="ECO:0000313" key="21">
    <source>
        <dbReference type="Proteomes" id="UP000289437"/>
    </source>
</evidence>